<feature type="compositionally biased region" description="Polar residues" evidence="1">
    <location>
        <begin position="287"/>
        <end position="297"/>
    </location>
</feature>
<feature type="domain" description="DUF3071" evidence="2">
    <location>
        <begin position="6"/>
        <end position="156"/>
    </location>
</feature>
<evidence type="ECO:0000313" key="4">
    <source>
        <dbReference type="Proteomes" id="UP000243784"/>
    </source>
</evidence>
<feature type="region of interest" description="Disordered" evidence="1">
    <location>
        <begin position="243"/>
        <end position="347"/>
    </location>
</feature>
<dbReference type="KEGG" id="rpla:A4Z71_03295"/>
<protein>
    <recommendedName>
        <fullName evidence="2">DUF3071 domain-containing protein</fullName>
    </recommendedName>
</protein>
<dbReference type="STRING" id="535712.A4Z71_03295"/>
<dbReference type="NCBIfam" id="NF040712">
    <property type="entry name" value="SepH"/>
    <property type="match status" value="1"/>
</dbReference>
<dbReference type="InterPro" id="IPR021421">
    <property type="entry name" value="DUF3071"/>
</dbReference>
<dbReference type="RefSeq" id="WP_070954524.1">
    <property type="nucleotide sequence ID" value="NZ_CP015208.1"/>
</dbReference>
<evidence type="ECO:0000256" key="1">
    <source>
        <dbReference type="SAM" id="MobiDB-lite"/>
    </source>
</evidence>
<evidence type="ECO:0000313" key="3">
    <source>
        <dbReference type="EMBL" id="AOY56015.1"/>
    </source>
</evidence>
<reference evidence="3 4" key="1">
    <citation type="journal article" date="2016" name="Biochim. Biophys. Acta">
        <title>Photochemical characterization of actinorhodopsin and its functional existence in the natural host.</title>
        <authorList>
            <person name="Nakamura S."/>
            <person name="Kikukawa T."/>
            <person name="Tamogami J."/>
            <person name="Kamiya M."/>
            <person name="Aizawa T."/>
            <person name="Hahn M.W."/>
            <person name="Ihara K."/>
            <person name="Kamo N."/>
            <person name="Demura M."/>
        </authorList>
    </citation>
    <scope>NUCLEOTIDE SEQUENCE [LARGE SCALE GENOMIC DNA]</scope>
    <source>
        <strain evidence="3 4">MWH-Dar1</strain>
    </source>
</reference>
<dbReference type="Proteomes" id="UP000243784">
    <property type="component" value="Chromosome"/>
</dbReference>
<proteinExistence type="predicted"/>
<dbReference type="OrthoDB" id="5180791at2"/>
<keyword evidence="4" id="KW-1185">Reference proteome</keyword>
<evidence type="ECO:0000259" key="2">
    <source>
        <dbReference type="Pfam" id="PF11268"/>
    </source>
</evidence>
<name>A0A1D9DYY7_9MICO</name>
<feature type="compositionally biased region" description="Acidic residues" evidence="1">
    <location>
        <begin position="243"/>
        <end position="255"/>
    </location>
</feature>
<sequence length="347" mass="37930">MEDLLLLETAGEYLILESQDGTRFRLMVDDSVRRAAKPAATISNSNPVSPREIQDAVRAGESVSQICARTGLPEDYVIKFAQPVLDEIEHVLQMAQATRITLDADRFGEQKVLELRELITDRTPAGQRWSAQKLDGPGWLVELSLEGIDEVAKWHFDLKKLFLTPESVLAAKLSASKTAENVLGGLIPTAPLRNSPDSSNIIPLTPKAFRLEDEGSETVSAETVELVKTSDESPVIVAPISEDAEAVENDSEDDTASASIPEGVAKPELLSETADLLEAIRRKRESNSQQENSTDSPTTPPRSFEPSPEDQTENSESQDPTPPVKKGRASMPSWDEIVFGTKVDDID</sequence>
<dbReference type="Pfam" id="PF11268">
    <property type="entry name" value="DUF3071"/>
    <property type="match status" value="1"/>
</dbReference>
<accession>A0A1D9DYY7</accession>
<gene>
    <name evidence="3" type="ORF">A4Z71_03295</name>
</gene>
<dbReference type="InterPro" id="IPR047682">
    <property type="entry name" value="SepH-like"/>
</dbReference>
<organism evidence="3 4">
    <name type="scientific">Candidatus Rhodoluna planktonica</name>
    <dbReference type="NCBI Taxonomy" id="535712"/>
    <lineage>
        <taxon>Bacteria</taxon>
        <taxon>Bacillati</taxon>
        <taxon>Actinomycetota</taxon>
        <taxon>Actinomycetes</taxon>
        <taxon>Micrococcales</taxon>
        <taxon>Microbacteriaceae</taxon>
        <taxon>Luna cluster</taxon>
        <taxon>Luna-1 subcluster</taxon>
        <taxon>Rhodoluna</taxon>
    </lineage>
</organism>
<dbReference type="EMBL" id="CP015208">
    <property type="protein sequence ID" value="AOY56015.1"/>
    <property type="molecule type" value="Genomic_DNA"/>
</dbReference>
<dbReference type="AlphaFoldDB" id="A0A1D9DYY7"/>